<evidence type="ECO:0000313" key="1">
    <source>
        <dbReference type="EMBL" id="UNO50368.1"/>
    </source>
</evidence>
<evidence type="ECO:0000313" key="2">
    <source>
        <dbReference type="Proteomes" id="UP000829401"/>
    </source>
</evidence>
<name>T0BKW5_ALIAG</name>
<dbReference type="EMBL" id="CP080467">
    <property type="protein sequence ID" value="UNO50368.1"/>
    <property type="molecule type" value="Genomic_DNA"/>
</dbReference>
<dbReference type="Proteomes" id="UP000829401">
    <property type="component" value="Chromosome"/>
</dbReference>
<proteinExistence type="predicted"/>
<dbReference type="RefSeq" id="WP_021297106.1">
    <property type="nucleotide sequence ID" value="NZ_AURB01000145.1"/>
</dbReference>
<organism evidence="1 2">
    <name type="scientific">Alicyclobacillus acidoterrestris (strain ATCC 49025 / DSM 3922 / CIP 106132 / NCIMB 13137 / GD3B)</name>
    <dbReference type="NCBI Taxonomy" id="1356854"/>
    <lineage>
        <taxon>Bacteria</taxon>
        <taxon>Bacillati</taxon>
        <taxon>Bacillota</taxon>
        <taxon>Bacilli</taxon>
        <taxon>Bacillales</taxon>
        <taxon>Alicyclobacillaceae</taxon>
        <taxon>Alicyclobacillus</taxon>
    </lineage>
</organism>
<dbReference type="KEGG" id="aaco:K1I37_07815"/>
<dbReference type="AlphaFoldDB" id="T0BKW5"/>
<reference evidence="2" key="1">
    <citation type="journal article" date="2022" name="G3 (Bethesda)">
        <title>Unveiling the complete genome sequence of Alicyclobacillus acidoterrestris DSM 3922T, a taint-producing strain.</title>
        <authorList>
            <person name="Leonardo I.C."/>
            <person name="Barreto Crespo M.T."/>
            <person name="Gaspar F.B."/>
        </authorList>
    </citation>
    <scope>NUCLEOTIDE SEQUENCE [LARGE SCALE GENOMIC DNA]</scope>
    <source>
        <strain evidence="2">DSM 3922</strain>
    </source>
</reference>
<protein>
    <submittedName>
        <fullName evidence="1">Uncharacterized protein</fullName>
    </submittedName>
</protein>
<accession>A0A9E6ZJK8</accession>
<sequence length="85" mass="9448">MGGTAVGERCTLVYLLIVILGLISIAFMFLRRFVRKRTFGRFAATFFTAVFWVAFLALLGYQIGYTAGDKGVSALKILHISRNNP</sequence>
<gene>
    <name evidence="1" type="ORF">K1I37_07815</name>
</gene>
<dbReference type="STRING" id="1356854.N007_10260"/>
<accession>T0BKW5</accession>
<keyword evidence="2" id="KW-1185">Reference proteome</keyword>